<gene>
    <name evidence="2" type="ORF">FOD75_11340</name>
</gene>
<keyword evidence="2" id="KW-0614">Plasmid</keyword>
<dbReference type="RefSeq" id="WP_144228029.1">
    <property type="nucleotide sequence ID" value="NZ_CP041677.1"/>
</dbReference>
<feature type="transmembrane region" description="Helical" evidence="1">
    <location>
        <begin position="6"/>
        <end position="28"/>
    </location>
</feature>
<dbReference type="Proteomes" id="UP000316394">
    <property type="component" value="Plasmid unnamed"/>
</dbReference>
<evidence type="ECO:0000313" key="3">
    <source>
        <dbReference type="Proteomes" id="UP000316394"/>
    </source>
</evidence>
<dbReference type="EMBL" id="CP041677">
    <property type="protein sequence ID" value="QDR73678.1"/>
    <property type="molecule type" value="Genomic_DNA"/>
</dbReference>
<name>A0A517D8K8_LIMRT</name>
<evidence type="ECO:0000313" key="2">
    <source>
        <dbReference type="EMBL" id="QDR73678.1"/>
    </source>
</evidence>
<keyword evidence="1" id="KW-0472">Membrane</keyword>
<geneLocation type="plasmid" evidence="2 3">
    <name>unnamed</name>
</geneLocation>
<proteinExistence type="predicted"/>
<accession>A0A517D8K8</accession>
<dbReference type="AlphaFoldDB" id="A0A517D8K8"/>
<evidence type="ECO:0000256" key="1">
    <source>
        <dbReference type="SAM" id="Phobius"/>
    </source>
</evidence>
<keyword evidence="1" id="KW-1133">Transmembrane helix</keyword>
<keyword evidence="1" id="KW-0812">Transmembrane</keyword>
<organism evidence="2 3">
    <name type="scientific">Limosilactobacillus reuteri</name>
    <name type="common">Lactobacillus reuteri</name>
    <dbReference type="NCBI Taxonomy" id="1598"/>
    <lineage>
        <taxon>Bacteria</taxon>
        <taxon>Bacillati</taxon>
        <taxon>Bacillota</taxon>
        <taxon>Bacilli</taxon>
        <taxon>Lactobacillales</taxon>
        <taxon>Lactobacillaceae</taxon>
        <taxon>Limosilactobacillus</taxon>
    </lineage>
</organism>
<reference evidence="2 3" key="1">
    <citation type="submission" date="2019-07" db="EMBL/GenBank/DDBJ databases">
        <title>Gastrointestinal microbiota of Peromyscus leucopus, the white-footed mouse.</title>
        <authorList>
            <person name="Milovic A."/>
            <person name="Bassam K."/>
            <person name="Barbour A.G."/>
        </authorList>
    </citation>
    <scope>NUCLEOTIDE SEQUENCE [LARGE SCALE GENOMIC DNA]</scope>
    <source>
        <strain evidence="2 3">LL7</strain>
        <plasmid evidence="2 3">unnamed</plasmid>
    </source>
</reference>
<sequence length="164" mass="18643">MTTLSIVTIYVIWLGIFPASALAYLYLVTNSPRIWGKRLVKNRVKVSQKSEERLKPAPLAVMYIQGNDLKITQDPLTFDRIVTLGEPQSTVKLLYRNLPNWKVVDHTGKLTIVNHLERELVVHNQGGHLIINNDPTVQVVLDQAELVNQADRYYDVNGQEIKIA</sequence>
<protein>
    <submittedName>
        <fullName evidence="2">Uncharacterized protein</fullName>
    </submittedName>
</protein>